<gene>
    <name evidence="1" type="ORF">HII31_07527</name>
</gene>
<protein>
    <recommendedName>
        <fullName evidence="3">SprT-like domain-containing protein</fullName>
    </recommendedName>
</protein>
<organism evidence="1 2">
    <name type="scientific">Pseudocercospora fuligena</name>
    <dbReference type="NCBI Taxonomy" id="685502"/>
    <lineage>
        <taxon>Eukaryota</taxon>
        <taxon>Fungi</taxon>
        <taxon>Dikarya</taxon>
        <taxon>Ascomycota</taxon>
        <taxon>Pezizomycotina</taxon>
        <taxon>Dothideomycetes</taxon>
        <taxon>Dothideomycetidae</taxon>
        <taxon>Mycosphaerellales</taxon>
        <taxon>Mycosphaerellaceae</taxon>
        <taxon>Pseudocercospora</taxon>
    </lineage>
</organism>
<accession>A0A8H6RIE7</accession>
<dbReference type="OrthoDB" id="3796964at2759"/>
<evidence type="ECO:0008006" key="3">
    <source>
        <dbReference type="Google" id="ProtNLM"/>
    </source>
</evidence>
<reference evidence="1" key="1">
    <citation type="submission" date="2020-04" db="EMBL/GenBank/DDBJ databases">
        <title>Draft genome resource of the tomato pathogen Pseudocercospora fuligena.</title>
        <authorList>
            <person name="Zaccaron A."/>
        </authorList>
    </citation>
    <scope>NUCLEOTIDE SEQUENCE</scope>
    <source>
        <strain evidence="1">PF001</strain>
    </source>
</reference>
<sequence>MSNSQQDTMFIHEEPSEVLLHQSHYPIRLSEAAITSLDTTTPRTAQMARQLQAWFLQFQRQIDERCEYTSELTTALMKEGWKLLSKTFFLDSVSDVPVALDPDLLSKGKSWGMTGEVDGAVEVRLYPYIKINEGITSWMLLNTMAHEGAHAFILKYGCRNEICRDDECVKQKGVSTGVSGHGLAWNMLAEAIERVSGVSFGFRLDLGRRSSSVKEHEFLDTARAVEALFGGVDPRRDAPHFAH</sequence>
<dbReference type="EMBL" id="JABCIY010000160">
    <property type="protein sequence ID" value="KAF7191167.1"/>
    <property type="molecule type" value="Genomic_DNA"/>
</dbReference>
<dbReference type="AlphaFoldDB" id="A0A8H6RIE7"/>
<evidence type="ECO:0000313" key="2">
    <source>
        <dbReference type="Proteomes" id="UP000660729"/>
    </source>
</evidence>
<evidence type="ECO:0000313" key="1">
    <source>
        <dbReference type="EMBL" id="KAF7191167.1"/>
    </source>
</evidence>
<name>A0A8H6RIE7_9PEZI</name>
<proteinExistence type="predicted"/>
<keyword evidence="2" id="KW-1185">Reference proteome</keyword>
<dbReference type="Proteomes" id="UP000660729">
    <property type="component" value="Unassembled WGS sequence"/>
</dbReference>
<comment type="caution">
    <text evidence="1">The sequence shown here is derived from an EMBL/GenBank/DDBJ whole genome shotgun (WGS) entry which is preliminary data.</text>
</comment>